<dbReference type="PROSITE" id="PS50977">
    <property type="entry name" value="HTH_TETR_2"/>
    <property type="match status" value="1"/>
</dbReference>
<keyword evidence="3 5" id="KW-0238">DNA-binding</keyword>
<evidence type="ECO:0000256" key="1">
    <source>
        <dbReference type="ARBA" id="ARBA00022491"/>
    </source>
</evidence>
<dbReference type="Pfam" id="PF00440">
    <property type="entry name" value="TetR_N"/>
    <property type="match status" value="1"/>
</dbReference>
<dbReference type="EMBL" id="SHLC01000001">
    <property type="protein sequence ID" value="RZU67046.1"/>
    <property type="molecule type" value="Genomic_DNA"/>
</dbReference>
<dbReference type="SUPFAM" id="SSF48498">
    <property type="entry name" value="Tetracyclin repressor-like, C-terminal domain"/>
    <property type="match status" value="1"/>
</dbReference>
<keyword evidence="4" id="KW-0804">Transcription</keyword>
<dbReference type="PRINTS" id="PR00455">
    <property type="entry name" value="HTHTETR"/>
</dbReference>
<keyword evidence="8" id="KW-1185">Reference proteome</keyword>
<reference evidence="7 8" key="1">
    <citation type="submission" date="2019-02" db="EMBL/GenBank/DDBJ databases">
        <title>Sequencing the genomes of 1000 actinobacteria strains.</title>
        <authorList>
            <person name="Klenk H.-P."/>
        </authorList>
    </citation>
    <scope>NUCLEOTIDE SEQUENCE [LARGE SCALE GENOMIC DNA]</scope>
    <source>
        <strain evidence="7 8">DSM 18319</strain>
    </source>
</reference>
<evidence type="ECO:0000313" key="8">
    <source>
        <dbReference type="Proteomes" id="UP000291483"/>
    </source>
</evidence>
<dbReference type="AlphaFoldDB" id="A0A4V6MGK6"/>
<evidence type="ECO:0000313" key="7">
    <source>
        <dbReference type="EMBL" id="RZU67046.1"/>
    </source>
</evidence>
<proteinExistence type="predicted"/>
<dbReference type="PANTHER" id="PTHR47506:SF6">
    <property type="entry name" value="HTH-TYPE TRANSCRIPTIONAL REPRESSOR NEMR"/>
    <property type="match status" value="1"/>
</dbReference>
<dbReference type="SUPFAM" id="SSF46689">
    <property type="entry name" value="Homeodomain-like"/>
    <property type="match status" value="1"/>
</dbReference>
<keyword evidence="2" id="KW-0805">Transcription regulation</keyword>
<evidence type="ECO:0000256" key="3">
    <source>
        <dbReference type="ARBA" id="ARBA00023125"/>
    </source>
</evidence>
<dbReference type="InterPro" id="IPR009057">
    <property type="entry name" value="Homeodomain-like_sf"/>
</dbReference>
<dbReference type="InterPro" id="IPR039538">
    <property type="entry name" value="BetI_C"/>
</dbReference>
<dbReference type="Proteomes" id="UP000291483">
    <property type="component" value="Unassembled WGS sequence"/>
</dbReference>
<name>A0A4V6MGK6_9MICO</name>
<dbReference type="Pfam" id="PF13977">
    <property type="entry name" value="TetR_C_6"/>
    <property type="match status" value="1"/>
</dbReference>
<feature type="domain" description="HTH tetR-type" evidence="6">
    <location>
        <begin position="9"/>
        <end position="69"/>
    </location>
</feature>
<keyword evidence="1" id="KW-0678">Repressor</keyword>
<evidence type="ECO:0000256" key="5">
    <source>
        <dbReference type="PROSITE-ProRule" id="PRU00335"/>
    </source>
</evidence>
<evidence type="ECO:0000256" key="4">
    <source>
        <dbReference type="ARBA" id="ARBA00023163"/>
    </source>
</evidence>
<dbReference type="InterPro" id="IPR001647">
    <property type="entry name" value="HTH_TetR"/>
</dbReference>
<feature type="DNA-binding region" description="H-T-H motif" evidence="5">
    <location>
        <begin position="32"/>
        <end position="51"/>
    </location>
</feature>
<sequence length="195" mass="21745">MRATRTPRAKRREQIVETAVEVFGRQGYRQGSLKDVADAVGLTAQGLLHHFPTKEALLMATLDHRGMAHLDAMNRAKPGAGFTAVGRYILQENLEHPGFMRLYITLSAEATDPEHPAHEYFVARYERSRELFMDAFRDGVQAGEIDSSIDADLAASQLVAMMDGLQLQKLLRPELDVLKTYDDAVHRLLGVRVGS</sequence>
<dbReference type="PANTHER" id="PTHR47506">
    <property type="entry name" value="TRANSCRIPTIONAL REGULATORY PROTEIN"/>
    <property type="match status" value="1"/>
</dbReference>
<dbReference type="GO" id="GO:0003677">
    <property type="term" value="F:DNA binding"/>
    <property type="evidence" value="ECO:0007669"/>
    <property type="project" value="UniProtKB-UniRule"/>
</dbReference>
<organism evidence="7 8">
    <name type="scientific">Microterricola gilva</name>
    <dbReference type="NCBI Taxonomy" id="393267"/>
    <lineage>
        <taxon>Bacteria</taxon>
        <taxon>Bacillati</taxon>
        <taxon>Actinomycetota</taxon>
        <taxon>Actinomycetes</taxon>
        <taxon>Micrococcales</taxon>
        <taxon>Microbacteriaceae</taxon>
        <taxon>Microterricola</taxon>
    </lineage>
</organism>
<evidence type="ECO:0000256" key="2">
    <source>
        <dbReference type="ARBA" id="ARBA00023015"/>
    </source>
</evidence>
<comment type="caution">
    <text evidence="7">The sequence shown here is derived from an EMBL/GenBank/DDBJ whole genome shotgun (WGS) entry which is preliminary data.</text>
</comment>
<dbReference type="Gene3D" id="1.10.357.10">
    <property type="entry name" value="Tetracycline Repressor, domain 2"/>
    <property type="match status" value="1"/>
</dbReference>
<evidence type="ECO:0000259" key="6">
    <source>
        <dbReference type="PROSITE" id="PS50977"/>
    </source>
</evidence>
<dbReference type="InterPro" id="IPR036271">
    <property type="entry name" value="Tet_transcr_reg_TetR-rel_C_sf"/>
</dbReference>
<gene>
    <name evidence="7" type="ORF">EV379_3422</name>
</gene>
<accession>A0A4V6MGK6</accession>
<protein>
    <submittedName>
        <fullName evidence="7">TetR family transcriptional regulator</fullName>
    </submittedName>
</protein>